<evidence type="ECO:0000313" key="2">
    <source>
        <dbReference type="EMBL" id="BCX49303.1"/>
    </source>
</evidence>
<evidence type="ECO:0000256" key="1">
    <source>
        <dbReference type="SAM" id="MobiDB-lite"/>
    </source>
</evidence>
<feature type="region of interest" description="Disordered" evidence="1">
    <location>
        <begin position="44"/>
        <end position="67"/>
    </location>
</feature>
<sequence length="333" mass="37011">MKSLLPALFLALPIAAEELPAPLALQTAANAFLASLDDKKQERATFPFDSEERENWHYTPRDRKGLPLKDMNEAQKNAAVALANEILSERGAMQAAQIISLESVLAKLENNPQRRDPEKYFVAIFGTPGDKDGWAIRFEGHHLSVNVTLVGDKGFSVTPSFMGTNPGEIREGELKGMRPLAAEEDLARALALTLLESGKKDVLFSENPPKEILTGEERVAKQLEPVGVLASEMTEAQQEALFELISQYTGRYRADLAEADMAKIKKAGMDKIRFGWAGSTKPREAYYYRVQGPTFLMEGCNVQNNANHMHAVWRDTENDFARDLLGEHLDGHE</sequence>
<dbReference type="Proteomes" id="UP001374893">
    <property type="component" value="Chromosome"/>
</dbReference>
<dbReference type="GO" id="GO:0006508">
    <property type="term" value="P:proteolysis"/>
    <property type="evidence" value="ECO:0007669"/>
    <property type="project" value="UniProtKB-KW"/>
</dbReference>
<name>A0ABM7RGA7_9BACT</name>
<keyword evidence="3" id="KW-1185">Reference proteome</keyword>
<reference evidence="2 3" key="1">
    <citation type="submission" date="2021-06" db="EMBL/GenBank/DDBJ databases">
        <title>Complete genome of Haloferula helveola possessing various polysaccharide degrading enzymes.</title>
        <authorList>
            <person name="Takami H."/>
            <person name="Huang C."/>
            <person name="Hamasaki K."/>
        </authorList>
    </citation>
    <scope>NUCLEOTIDE SEQUENCE [LARGE SCALE GENOMIC DNA]</scope>
    <source>
        <strain evidence="2 3">CN-1</strain>
    </source>
</reference>
<dbReference type="Pfam" id="PF12006">
    <property type="entry name" value="DUF3500"/>
    <property type="match status" value="1"/>
</dbReference>
<feature type="compositionally biased region" description="Basic and acidic residues" evidence="1">
    <location>
        <begin position="53"/>
        <end position="67"/>
    </location>
</feature>
<dbReference type="InterPro" id="IPR021889">
    <property type="entry name" value="DUF3500"/>
</dbReference>
<proteinExistence type="predicted"/>
<dbReference type="PANTHER" id="PTHR37489:SF1">
    <property type="entry name" value="DUF3500 DOMAIN-CONTAINING PROTEIN"/>
    <property type="match status" value="1"/>
</dbReference>
<evidence type="ECO:0000313" key="3">
    <source>
        <dbReference type="Proteomes" id="UP001374893"/>
    </source>
</evidence>
<keyword evidence="2" id="KW-0645">Protease</keyword>
<dbReference type="RefSeq" id="WP_338685831.1">
    <property type="nucleotide sequence ID" value="NZ_AP024702.1"/>
</dbReference>
<protein>
    <submittedName>
        <fullName evidence="2">Serine protease</fullName>
    </submittedName>
</protein>
<keyword evidence="2" id="KW-0378">Hydrolase</keyword>
<dbReference type="GO" id="GO:0008233">
    <property type="term" value="F:peptidase activity"/>
    <property type="evidence" value="ECO:0007669"/>
    <property type="project" value="UniProtKB-KW"/>
</dbReference>
<accession>A0ABM7RGA7</accession>
<organism evidence="2 3">
    <name type="scientific">Haloferula helveola</name>
    <dbReference type="NCBI Taxonomy" id="490095"/>
    <lineage>
        <taxon>Bacteria</taxon>
        <taxon>Pseudomonadati</taxon>
        <taxon>Verrucomicrobiota</taxon>
        <taxon>Verrucomicrobiia</taxon>
        <taxon>Verrucomicrobiales</taxon>
        <taxon>Verrucomicrobiaceae</taxon>
        <taxon>Haloferula</taxon>
    </lineage>
</organism>
<dbReference type="PANTHER" id="PTHR37489">
    <property type="entry name" value="DUF3500 DOMAIN-CONTAINING PROTEIN"/>
    <property type="match status" value="1"/>
</dbReference>
<gene>
    <name evidence="2" type="ORF">HAHE_32110</name>
</gene>
<dbReference type="EMBL" id="AP024702">
    <property type="protein sequence ID" value="BCX49303.1"/>
    <property type="molecule type" value="Genomic_DNA"/>
</dbReference>